<protein>
    <submittedName>
        <fullName evidence="9">Sugar transferase</fullName>
    </submittedName>
</protein>
<keyword evidence="6 7" id="KW-0472">Membrane</keyword>
<evidence type="ECO:0000256" key="4">
    <source>
        <dbReference type="ARBA" id="ARBA00022692"/>
    </source>
</evidence>
<comment type="subcellular location">
    <subcellularLocation>
        <location evidence="1">Membrane</location>
        <topology evidence="1">Multi-pass membrane protein</topology>
    </subcellularLocation>
</comment>
<dbReference type="PANTHER" id="PTHR30576">
    <property type="entry name" value="COLANIC BIOSYNTHESIS UDP-GLUCOSE LIPID CARRIER TRANSFERASE"/>
    <property type="match status" value="1"/>
</dbReference>
<evidence type="ECO:0000256" key="1">
    <source>
        <dbReference type="ARBA" id="ARBA00004141"/>
    </source>
</evidence>
<dbReference type="RefSeq" id="WP_047874116.1">
    <property type="nucleotide sequence ID" value="NZ_BMYC01000002.1"/>
</dbReference>
<feature type="transmembrane region" description="Helical" evidence="7">
    <location>
        <begin position="51"/>
        <end position="71"/>
    </location>
</feature>
<proteinExistence type="inferred from homology"/>
<dbReference type="PATRIC" id="fig|754436.4.peg.1958"/>
<organism evidence="9 10">
    <name type="scientific">Photobacterium aphoticum</name>
    <dbReference type="NCBI Taxonomy" id="754436"/>
    <lineage>
        <taxon>Bacteria</taxon>
        <taxon>Pseudomonadati</taxon>
        <taxon>Pseudomonadota</taxon>
        <taxon>Gammaproteobacteria</taxon>
        <taxon>Vibrionales</taxon>
        <taxon>Vibrionaceae</taxon>
        <taxon>Photobacterium</taxon>
    </lineage>
</organism>
<dbReference type="GO" id="GO:0016780">
    <property type="term" value="F:phosphotransferase activity, for other substituted phosphate groups"/>
    <property type="evidence" value="ECO:0007669"/>
    <property type="project" value="TreeGrafter"/>
</dbReference>
<evidence type="ECO:0000256" key="3">
    <source>
        <dbReference type="ARBA" id="ARBA00022679"/>
    </source>
</evidence>
<feature type="transmembrane region" description="Helical" evidence="7">
    <location>
        <begin position="12"/>
        <end position="31"/>
    </location>
</feature>
<dbReference type="NCBIfam" id="TIGR03013">
    <property type="entry name" value="EpsB_2"/>
    <property type="match status" value="1"/>
</dbReference>
<evidence type="ECO:0000256" key="2">
    <source>
        <dbReference type="ARBA" id="ARBA00006464"/>
    </source>
</evidence>
<accession>A0A0J1JGN9</accession>
<keyword evidence="5 7" id="KW-1133">Transmembrane helix</keyword>
<dbReference type="PANTHER" id="PTHR30576:SF0">
    <property type="entry name" value="UNDECAPRENYL-PHOSPHATE N-ACETYLGALACTOSAMINYL 1-PHOSPHATE TRANSFERASE-RELATED"/>
    <property type="match status" value="1"/>
</dbReference>
<sequence length="465" mass="53249">MAHSRFHDLNLSNATLIITDIVILSGIYFFASYYLSGIYSSAPPAFDLRTFAHLFCFTLPIQLTLLAVGLYNEKLRENFRGITLRITVAIVLAYLLTFTLTLLIPYLTLPGWTKPILYLFALLVLVTARYIAITNNYEQLGRRRVILLGHGNRAQLINTSMRRKADRVHFDLVGYIDIPGDLAIEETNLPRITLTQPLEDYVRQENIDEIVIAVDERRGTLPTDSLFKCKIQHILITDVIDFIERETGQIAVNHITPSFVIYNGHPSKNKLKAFLSWLFNSLIAMIILFVSWPLIIAAFIAIKIEDGLFSPVLYSQQRVGLQGRLFSIYKFRSMRVDAERNGAQMAAKVDARITRVGAVLRKYRIDELPQLFNVLRGDMCFVGPRPERPQFSDQFAQDIPFYAHRNDVKPGLTGWAQLKYPYGDGLEDAIEKLKFDLYYIKHRSLRLDLLILIRTSEIVLFGKGR</sequence>
<dbReference type="InterPro" id="IPR003362">
    <property type="entry name" value="Bact_transf"/>
</dbReference>
<evidence type="ECO:0000259" key="8">
    <source>
        <dbReference type="Pfam" id="PF02397"/>
    </source>
</evidence>
<feature type="transmembrane region" description="Helical" evidence="7">
    <location>
        <begin position="277"/>
        <end position="302"/>
    </location>
</feature>
<evidence type="ECO:0000313" key="10">
    <source>
        <dbReference type="Proteomes" id="UP000036426"/>
    </source>
</evidence>
<dbReference type="OrthoDB" id="9808602at2"/>
<comment type="similarity">
    <text evidence="2">Belongs to the bacterial sugar transferase family.</text>
</comment>
<evidence type="ECO:0000313" key="9">
    <source>
        <dbReference type="EMBL" id="KLV00997.1"/>
    </source>
</evidence>
<name>A0A0J1JGN9_9GAMM</name>
<evidence type="ECO:0000256" key="5">
    <source>
        <dbReference type="ARBA" id="ARBA00022989"/>
    </source>
</evidence>
<feature type="transmembrane region" description="Helical" evidence="7">
    <location>
        <begin position="83"/>
        <end position="104"/>
    </location>
</feature>
<dbReference type="InterPro" id="IPR017475">
    <property type="entry name" value="EPS_sugar_tfrase"/>
</dbReference>
<gene>
    <name evidence="9" type="ORF">ABT58_09275</name>
</gene>
<feature type="domain" description="Bacterial sugar transferase" evidence="8">
    <location>
        <begin position="278"/>
        <end position="460"/>
    </location>
</feature>
<dbReference type="NCBIfam" id="TIGR03025">
    <property type="entry name" value="EPS_sugtrans"/>
    <property type="match status" value="1"/>
</dbReference>
<evidence type="ECO:0000256" key="6">
    <source>
        <dbReference type="ARBA" id="ARBA00023136"/>
    </source>
</evidence>
<dbReference type="GO" id="GO:0016020">
    <property type="term" value="C:membrane"/>
    <property type="evidence" value="ECO:0007669"/>
    <property type="project" value="UniProtKB-SubCell"/>
</dbReference>
<reference evidence="9 10" key="1">
    <citation type="submission" date="2015-05" db="EMBL/GenBank/DDBJ databases">
        <title>Photobacterium galathea sp. nov.</title>
        <authorList>
            <person name="Machado H."/>
            <person name="Gram L."/>
        </authorList>
    </citation>
    <scope>NUCLEOTIDE SEQUENCE [LARGE SCALE GENOMIC DNA]</scope>
    <source>
        <strain evidence="9 10">DSM 25995</strain>
    </source>
</reference>
<dbReference type="Proteomes" id="UP000036426">
    <property type="component" value="Unassembled WGS sequence"/>
</dbReference>
<keyword evidence="10" id="KW-1185">Reference proteome</keyword>
<dbReference type="AlphaFoldDB" id="A0A0J1JGN9"/>
<dbReference type="EMBL" id="LDOV01000017">
    <property type="protein sequence ID" value="KLV00997.1"/>
    <property type="molecule type" value="Genomic_DNA"/>
</dbReference>
<dbReference type="Gene3D" id="3.40.50.720">
    <property type="entry name" value="NAD(P)-binding Rossmann-like Domain"/>
    <property type="match status" value="1"/>
</dbReference>
<dbReference type="InterPro" id="IPR017464">
    <property type="entry name" value="Sugar_tfrase_EpsB_2"/>
</dbReference>
<comment type="caution">
    <text evidence="9">The sequence shown here is derived from an EMBL/GenBank/DDBJ whole genome shotgun (WGS) entry which is preliminary data.</text>
</comment>
<feature type="transmembrane region" description="Helical" evidence="7">
    <location>
        <begin position="116"/>
        <end position="133"/>
    </location>
</feature>
<dbReference type="Pfam" id="PF02397">
    <property type="entry name" value="Bac_transf"/>
    <property type="match status" value="1"/>
</dbReference>
<keyword evidence="3 9" id="KW-0808">Transferase</keyword>
<keyword evidence="4 7" id="KW-0812">Transmembrane</keyword>
<evidence type="ECO:0000256" key="7">
    <source>
        <dbReference type="SAM" id="Phobius"/>
    </source>
</evidence>